<dbReference type="PANTHER" id="PTHR43115:SF4">
    <property type="entry name" value="DEHYDROGENASE_REDUCTASE SDR FAMILY MEMBER 11"/>
    <property type="match status" value="1"/>
</dbReference>
<keyword evidence="5" id="KW-1185">Reference proteome</keyword>
<comment type="similarity">
    <text evidence="1 3">Belongs to the short-chain dehydrogenases/reductases (SDR) family.</text>
</comment>
<evidence type="ECO:0000313" key="5">
    <source>
        <dbReference type="Proteomes" id="UP000719412"/>
    </source>
</evidence>
<evidence type="ECO:0000313" key="4">
    <source>
        <dbReference type="EMBL" id="KAH0814384.1"/>
    </source>
</evidence>
<reference evidence="4" key="2">
    <citation type="submission" date="2021-08" db="EMBL/GenBank/DDBJ databases">
        <authorList>
            <person name="Eriksson T."/>
        </authorList>
    </citation>
    <scope>NUCLEOTIDE SEQUENCE</scope>
    <source>
        <strain evidence="4">Stoneville</strain>
        <tissue evidence="4">Whole head</tissue>
    </source>
</reference>
<dbReference type="Pfam" id="PF00106">
    <property type="entry name" value="adh_short"/>
    <property type="match status" value="1"/>
</dbReference>
<comment type="caution">
    <text evidence="4">The sequence shown here is derived from an EMBL/GenBank/DDBJ whole genome shotgun (WGS) entry which is preliminary data.</text>
</comment>
<reference evidence="4" key="1">
    <citation type="journal article" date="2020" name="J Insects Food Feed">
        <title>The yellow mealworm (Tenebrio molitor) genome: a resource for the emerging insects as food and feed industry.</title>
        <authorList>
            <person name="Eriksson T."/>
            <person name="Andere A."/>
            <person name="Kelstrup H."/>
            <person name="Emery V."/>
            <person name="Picard C."/>
        </authorList>
    </citation>
    <scope>NUCLEOTIDE SEQUENCE</scope>
    <source>
        <strain evidence="4">Stoneville</strain>
        <tissue evidence="4">Whole head</tissue>
    </source>
</reference>
<accession>A0A8J6HGV5</accession>
<evidence type="ECO:0000256" key="1">
    <source>
        <dbReference type="ARBA" id="ARBA00006484"/>
    </source>
</evidence>
<evidence type="ECO:0000256" key="2">
    <source>
        <dbReference type="ARBA" id="ARBA00023002"/>
    </source>
</evidence>
<gene>
    <name evidence="4" type="ORF">GEV33_008408</name>
</gene>
<keyword evidence="2" id="KW-0560">Oxidoreductase</keyword>
<organism evidence="4 5">
    <name type="scientific">Tenebrio molitor</name>
    <name type="common">Yellow mealworm beetle</name>
    <dbReference type="NCBI Taxonomy" id="7067"/>
    <lineage>
        <taxon>Eukaryota</taxon>
        <taxon>Metazoa</taxon>
        <taxon>Ecdysozoa</taxon>
        <taxon>Arthropoda</taxon>
        <taxon>Hexapoda</taxon>
        <taxon>Insecta</taxon>
        <taxon>Pterygota</taxon>
        <taxon>Neoptera</taxon>
        <taxon>Endopterygota</taxon>
        <taxon>Coleoptera</taxon>
        <taxon>Polyphaga</taxon>
        <taxon>Cucujiformia</taxon>
        <taxon>Tenebrionidae</taxon>
        <taxon>Tenebrio</taxon>
    </lineage>
</organism>
<dbReference type="AlphaFoldDB" id="A0A8J6HGV5"/>
<dbReference type="PRINTS" id="PR00081">
    <property type="entry name" value="GDHRDH"/>
</dbReference>
<dbReference type="SUPFAM" id="SSF51735">
    <property type="entry name" value="NAD(P)-binding Rossmann-fold domains"/>
    <property type="match status" value="1"/>
</dbReference>
<proteinExistence type="inferred from homology"/>
<dbReference type="FunFam" id="3.40.50.720:FF:000047">
    <property type="entry name" value="NADP-dependent L-serine/L-allo-threonine dehydrogenase"/>
    <property type="match status" value="1"/>
</dbReference>
<dbReference type="EMBL" id="JABDTM020024340">
    <property type="protein sequence ID" value="KAH0814384.1"/>
    <property type="molecule type" value="Genomic_DNA"/>
</dbReference>
<dbReference type="Gene3D" id="3.40.50.720">
    <property type="entry name" value="NAD(P)-binding Rossmann-like Domain"/>
    <property type="match status" value="1"/>
</dbReference>
<dbReference type="GO" id="GO:0016616">
    <property type="term" value="F:oxidoreductase activity, acting on the CH-OH group of donors, NAD or NADP as acceptor"/>
    <property type="evidence" value="ECO:0007669"/>
    <property type="project" value="UniProtKB-ARBA"/>
</dbReference>
<evidence type="ECO:0008006" key="6">
    <source>
        <dbReference type="Google" id="ProtNLM"/>
    </source>
</evidence>
<dbReference type="InterPro" id="IPR002347">
    <property type="entry name" value="SDR_fam"/>
</dbReference>
<protein>
    <recommendedName>
        <fullName evidence="6">Dehydrogenase/reductase SDR family member 11</fullName>
    </recommendedName>
</protein>
<dbReference type="PRINTS" id="PR00080">
    <property type="entry name" value="SDRFAMILY"/>
</dbReference>
<dbReference type="PANTHER" id="PTHR43115">
    <property type="entry name" value="DEHYDROGENASE/REDUCTASE SDR FAMILY MEMBER 11"/>
    <property type="match status" value="1"/>
</dbReference>
<sequence length="283" mass="31576">MERWEGKVAIVTGASVGIGPAVMKALAEKGMKVVGLARLTHRIQDLSNNVSNPSGQIYALKCDITKEDDILKSFKWISEKVGPVHVLINNAGLSRSTSLMDGSTKEWRRVFDVNVMALCICTREAVKTMKRCNIAGHIIHMNSITGHRVPNLPEPSLNVYPASKFAVTALTESLRQELRFVKSKIKVTSISPGLVRAEFQDGLPDDETKEVLEEIPALKPEDVAEAIIYVLSTGPNVQVINPQEPRSLFCREERTKQTRLKRERKSEIWDQTRRNGAYSLADQ</sequence>
<name>A0A8J6HGV5_TENMO</name>
<dbReference type="Proteomes" id="UP000719412">
    <property type="component" value="Unassembled WGS sequence"/>
</dbReference>
<evidence type="ECO:0000256" key="3">
    <source>
        <dbReference type="RuleBase" id="RU000363"/>
    </source>
</evidence>
<dbReference type="InterPro" id="IPR036291">
    <property type="entry name" value="NAD(P)-bd_dom_sf"/>
</dbReference>